<feature type="compositionally biased region" description="Basic residues" evidence="1">
    <location>
        <begin position="10"/>
        <end position="20"/>
    </location>
</feature>
<organism evidence="2 3">
    <name type="scientific">Dreissena polymorpha</name>
    <name type="common">Zebra mussel</name>
    <name type="synonym">Mytilus polymorpha</name>
    <dbReference type="NCBI Taxonomy" id="45954"/>
    <lineage>
        <taxon>Eukaryota</taxon>
        <taxon>Metazoa</taxon>
        <taxon>Spiralia</taxon>
        <taxon>Lophotrochozoa</taxon>
        <taxon>Mollusca</taxon>
        <taxon>Bivalvia</taxon>
        <taxon>Autobranchia</taxon>
        <taxon>Heteroconchia</taxon>
        <taxon>Euheterodonta</taxon>
        <taxon>Imparidentia</taxon>
        <taxon>Neoheterodontei</taxon>
        <taxon>Myida</taxon>
        <taxon>Dreissenoidea</taxon>
        <taxon>Dreissenidae</taxon>
        <taxon>Dreissena</taxon>
    </lineage>
</organism>
<accession>A0A9D3YP63</accession>
<sequence length="99" mass="11076">MKIKEQNKIRQARYRNKNKRSGNSEVAAASIITDESNEPQPSTSKNAVTSTTSDTVLTVKLPCSTTRSKSTSGKKQASRALARSYRNSRRQSRRFAEKI</sequence>
<keyword evidence="3" id="KW-1185">Reference proteome</keyword>
<proteinExistence type="predicted"/>
<dbReference type="Proteomes" id="UP000828390">
    <property type="component" value="Unassembled WGS sequence"/>
</dbReference>
<feature type="compositionally biased region" description="Polar residues" evidence="1">
    <location>
        <begin position="38"/>
        <end position="47"/>
    </location>
</feature>
<evidence type="ECO:0000313" key="2">
    <source>
        <dbReference type="EMBL" id="KAH3702380.1"/>
    </source>
</evidence>
<dbReference type="EMBL" id="JAIWYP010000015">
    <property type="protein sequence ID" value="KAH3702380.1"/>
    <property type="molecule type" value="Genomic_DNA"/>
</dbReference>
<dbReference type="AlphaFoldDB" id="A0A9D3YP63"/>
<comment type="caution">
    <text evidence="2">The sequence shown here is derived from an EMBL/GenBank/DDBJ whole genome shotgun (WGS) entry which is preliminary data.</text>
</comment>
<reference evidence="2" key="2">
    <citation type="submission" date="2020-11" db="EMBL/GenBank/DDBJ databases">
        <authorList>
            <person name="McCartney M.A."/>
            <person name="Auch B."/>
            <person name="Kono T."/>
            <person name="Mallez S."/>
            <person name="Becker A."/>
            <person name="Gohl D.M."/>
            <person name="Silverstein K.A.T."/>
            <person name="Koren S."/>
            <person name="Bechman K.B."/>
            <person name="Herman A."/>
            <person name="Abrahante J.E."/>
            <person name="Garbe J."/>
        </authorList>
    </citation>
    <scope>NUCLEOTIDE SEQUENCE</scope>
    <source>
        <strain evidence="2">Duluth1</strain>
        <tissue evidence="2">Whole animal</tissue>
    </source>
</reference>
<protein>
    <submittedName>
        <fullName evidence="2">Uncharacterized protein</fullName>
    </submittedName>
</protein>
<feature type="region of interest" description="Disordered" evidence="1">
    <location>
        <begin position="1"/>
        <end position="99"/>
    </location>
</feature>
<feature type="compositionally biased region" description="Low complexity" evidence="1">
    <location>
        <begin position="48"/>
        <end position="75"/>
    </location>
</feature>
<gene>
    <name evidence="2" type="ORF">DPMN_077398</name>
</gene>
<name>A0A9D3YP63_DREPO</name>
<evidence type="ECO:0000256" key="1">
    <source>
        <dbReference type="SAM" id="MobiDB-lite"/>
    </source>
</evidence>
<reference evidence="2" key="1">
    <citation type="journal article" date="2019" name="bioRxiv">
        <title>The Genome of the Zebra Mussel, Dreissena polymorpha: A Resource for Invasive Species Research.</title>
        <authorList>
            <person name="McCartney M.A."/>
            <person name="Auch B."/>
            <person name="Kono T."/>
            <person name="Mallez S."/>
            <person name="Zhang Y."/>
            <person name="Obille A."/>
            <person name="Becker A."/>
            <person name="Abrahante J.E."/>
            <person name="Garbe J."/>
            <person name="Badalamenti J.P."/>
            <person name="Herman A."/>
            <person name="Mangelson H."/>
            <person name="Liachko I."/>
            <person name="Sullivan S."/>
            <person name="Sone E.D."/>
            <person name="Koren S."/>
            <person name="Silverstein K.A.T."/>
            <person name="Beckman K.B."/>
            <person name="Gohl D.M."/>
        </authorList>
    </citation>
    <scope>NUCLEOTIDE SEQUENCE</scope>
    <source>
        <strain evidence="2">Duluth1</strain>
        <tissue evidence="2">Whole animal</tissue>
    </source>
</reference>
<evidence type="ECO:0000313" key="3">
    <source>
        <dbReference type="Proteomes" id="UP000828390"/>
    </source>
</evidence>